<dbReference type="CDD" id="cd14014">
    <property type="entry name" value="STKc_PknB_like"/>
    <property type="match status" value="1"/>
</dbReference>
<evidence type="ECO:0000256" key="8">
    <source>
        <dbReference type="ARBA" id="ARBA00048679"/>
    </source>
</evidence>
<dbReference type="PROSITE" id="PS51178">
    <property type="entry name" value="PASTA"/>
    <property type="match status" value="3"/>
</dbReference>
<evidence type="ECO:0000259" key="13">
    <source>
        <dbReference type="PROSITE" id="PS51178"/>
    </source>
</evidence>
<dbReference type="InterPro" id="IPR017441">
    <property type="entry name" value="Protein_kinase_ATP_BS"/>
</dbReference>
<dbReference type="FunFam" id="1.10.510.10:FF:000021">
    <property type="entry name" value="Serine/threonine protein kinase"/>
    <property type="match status" value="1"/>
</dbReference>
<dbReference type="InterPro" id="IPR008271">
    <property type="entry name" value="Ser/Thr_kinase_AS"/>
</dbReference>
<keyword evidence="11" id="KW-0812">Transmembrane</keyword>
<dbReference type="Gene3D" id="3.30.200.20">
    <property type="entry name" value="Phosphorylase Kinase, domain 1"/>
    <property type="match status" value="1"/>
</dbReference>
<evidence type="ECO:0000256" key="6">
    <source>
        <dbReference type="ARBA" id="ARBA00022840"/>
    </source>
</evidence>
<keyword evidence="3" id="KW-0808">Transferase</keyword>
<dbReference type="Gene3D" id="1.10.510.10">
    <property type="entry name" value="Transferase(Phosphotransferase) domain 1"/>
    <property type="match status" value="1"/>
</dbReference>
<feature type="domain" description="PASTA" evidence="13">
    <location>
        <begin position="412"/>
        <end position="478"/>
    </location>
</feature>
<dbReference type="FunFam" id="3.30.200.20:FF:000035">
    <property type="entry name" value="Serine/threonine protein kinase Stk1"/>
    <property type="match status" value="1"/>
</dbReference>
<evidence type="ECO:0000256" key="1">
    <source>
        <dbReference type="ARBA" id="ARBA00012513"/>
    </source>
</evidence>
<reference evidence="14" key="2">
    <citation type="journal article" date="2021" name="PeerJ">
        <title>Extensive microbial diversity within the chicken gut microbiome revealed by metagenomics and culture.</title>
        <authorList>
            <person name="Gilroy R."/>
            <person name="Ravi A."/>
            <person name="Getino M."/>
            <person name="Pursley I."/>
            <person name="Horton D.L."/>
            <person name="Alikhan N.F."/>
            <person name="Baker D."/>
            <person name="Gharbi K."/>
            <person name="Hall N."/>
            <person name="Watson M."/>
            <person name="Adriaenssens E.M."/>
            <person name="Foster-Nyarko E."/>
            <person name="Jarju S."/>
            <person name="Secka A."/>
            <person name="Antonio M."/>
            <person name="Oren A."/>
            <person name="Chaudhuri R.R."/>
            <person name="La Ragione R."/>
            <person name="Hildebrand F."/>
            <person name="Pallen M.J."/>
        </authorList>
    </citation>
    <scope>NUCLEOTIDE SEQUENCE</scope>
    <source>
        <strain evidence="14">11300</strain>
    </source>
</reference>
<dbReference type="InterPro" id="IPR000719">
    <property type="entry name" value="Prot_kinase_dom"/>
</dbReference>
<dbReference type="GO" id="GO:0004674">
    <property type="term" value="F:protein serine/threonine kinase activity"/>
    <property type="evidence" value="ECO:0007669"/>
    <property type="project" value="UniProtKB-KW"/>
</dbReference>
<comment type="catalytic activity">
    <reaction evidence="7">
        <text>L-threonyl-[protein] + ATP = O-phospho-L-threonyl-[protein] + ADP + H(+)</text>
        <dbReference type="Rhea" id="RHEA:46608"/>
        <dbReference type="Rhea" id="RHEA-COMP:11060"/>
        <dbReference type="Rhea" id="RHEA-COMP:11605"/>
        <dbReference type="ChEBI" id="CHEBI:15378"/>
        <dbReference type="ChEBI" id="CHEBI:30013"/>
        <dbReference type="ChEBI" id="CHEBI:30616"/>
        <dbReference type="ChEBI" id="CHEBI:61977"/>
        <dbReference type="ChEBI" id="CHEBI:456216"/>
        <dbReference type="EC" id="2.7.11.1"/>
    </reaction>
</comment>
<dbReference type="PANTHER" id="PTHR43289:SF34">
    <property type="entry name" value="SERINE_THREONINE-PROTEIN KINASE YBDM-RELATED"/>
    <property type="match status" value="1"/>
</dbReference>
<dbReference type="SUPFAM" id="SSF54184">
    <property type="entry name" value="Penicillin-binding protein 2x (pbp-2x), c-terminal domain"/>
    <property type="match status" value="1"/>
</dbReference>
<evidence type="ECO:0000256" key="2">
    <source>
        <dbReference type="ARBA" id="ARBA00022527"/>
    </source>
</evidence>
<dbReference type="AlphaFoldDB" id="A0A9D1L855"/>
<evidence type="ECO:0000313" key="15">
    <source>
        <dbReference type="Proteomes" id="UP000824091"/>
    </source>
</evidence>
<dbReference type="EMBL" id="DVMO01000057">
    <property type="protein sequence ID" value="HIU27501.1"/>
    <property type="molecule type" value="Genomic_DNA"/>
</dbReference>
<dbReference type="Pfam" id="PF03793">
    <property type="entry name" value="PASTA"/>
    <property type="match status" value="3"/>
</dbReference>
<dbReference type="PROSITE" id="PS50011">
    <property type="entry name" value="PROTEIN_KINASE_DOM"/>
    <property type="match status" value="1"/>
</dbReference>
<evidence type="ECO:0000256" key="10">
    <source>
        <dbReference type="SAM" id="MobiDB-lite"/>
    </source>
</evidence>
<dbReference type="Gene3D" id="3.30.10.20">
    <property type="match status" value="3"/>
</dbReference>
<gene>
    <name evidence="14" type="primary">pknB</name>
    <name evidence="14" type="ORF">IAD16_03825</name>
</gene>
<dbReference type="EC" id="2.7.11.1" evidence="1"/>
<feature type="domain" description="Protein kinase" evidence="12">
    <location>
        <begin position="10"/>
        <end position="269"/>
    </location>
</feature>
<comment type="catalytic activity">
    <reaction evidence="8">
        <text>L-seryl-[protein] + ATP = O-phospho-L-seryl-[protein] + ADP + H(+)</text>
        <dbReference type="Rhea" id="RHEA:17989"/>
        <dbReference type="Rhea" id="RHEA-COMP:9863"/>
        <dbReference type="Rhea" id="RHEA-COMP:11604"/>
        <dbReference type="ChEBI" id="CHEBI:15378"/>
        <dbReference type="ChEBI" id="CHEBI:29999"/>
        <dbReference type="ChEBI" id="CHEBI:30616"/>
        <dbReference type="ChEBI" id="CHEBI:83421"/>
        <dbReference type="ChEBI" id="CHEBI:456216"/>
        <dbReference type="EC" id="2.7.11.1"/>
    </reaction>
</comment>
<dbReference type="CDD" id="cd06577">
    <property type="entry name" value="PASTA_pknB"/>
    <property type="match status" value="3"/>
</dbReference>
<dbReference type="SMART" id="SM00740">
    <property type="entry name" value="PASTA"/>
    <property type="match status" value="3"/>
</dbReference>
<feature type="compositionally biased region" description="Acidic residues" evidence="10">
    <location>
        <begin position="555"/>
        <end position="575"/>
    </location>
</feature>
<keyword evidence="6 9" id="KW-0067">ATP-binding</keyword>
<proteinExistence type="predicted"/>
<dbReference type="PANTHER" id="PTHR43289">
    <property type="entry name" value="MITOGEN-ACTIVATED PROTEIN KINASE KINASE KINASE 20-RELATED"/>
    <property type="match status" value="1"/>
</dbReference>
<sequence length="575" mass="62539">MSSKLLLGRYEIIEKIGEGGMAVVYKAKDRLLNRYVAIKILRPEFTKDEQFIENFRKESQAAAGLSHPNIVNVYDVGREGNINFIVMELIDGKPLSQVIEEKGKLDYKEAISITRQVASALSLAHKNQIIHRDVKPHNILITSQGTAKLADFGIARAVSQASIEEGDDKIIGSVHYFSPEQARGAYVDERSDIYSLGIVLYEMLTGKVPFDGDNPISIALMHINDPIPKVPGIPPQLEKVIEKATDKYQTNRYKSADELIDDLDNIEFITKVMGGTALNTDEEKADDESNQLSAEAKKDLIRNEYHNQKKKTDKTKIFIIVAAVIVVIAAAVGLGFATGLFGGASDEIEVPDFRGKTLEEAQEEAEKLGLVIEEGDEVYSADQEEGLITSQTPSVGAMVGEGQVITVNVSKGKRDGVVPSILGMDYKEAEEYLQSFGFELGIVKTVTSTQPVDTIVSQSVDAGTTADRGTAIDVEVSDGQGKEMGIVPHLLGLDIDDARASIEREGFTVGSITYEESTTYAQNQVMEQQYPQGTELEEGSRIDLVVSKGAPASTEDPDTPQEPDTGDDSGGDATQ</sequence>
<feature type="domain" description="PASTA" evidence="13">
    <location>
        <begin position="481"/>
        <end position="548"/>
    </location>
</feature>
<feature type="domain" description="PASTA" evidence="13">
    <location>
        <begin position="344"/>
        <end position="411"/>
    </location>
</feature>
<feature type="region of interest" description="Disordered" evidence="10">
    <location>
        <begin position="545"/>
        <end position="575"/>
    </location>
</feature>
<name>A0A9D1L855_9FIRM</name>
<organism evidence="14 15">
    <name type="scientific">Candidatus Fimisoma avicola</name>
    <dbReference type="NCBI Taxonomy" id="2840826"/>
    <lineage>
        <taxon>Bacteria</taxon>
        <taxon>Bacillati</taxon>
        <taxon>Bacillota</taxon>
        <taxon>Clostridia</taxon>
        <taxon>Eubacteriales</taxon>
        <taxon>Candidatus Fimisoma</taxon>
    </lineage>
</organism>
<dbReference type="Pfam" id="PF00069">
    <property type="entry name" value="Pkinase"/>
    <property type="match status" value="1"/>
</dbReference>
<evidence type="ECO:0000256" key="11">
    <source>
        <dbReference type="SAM" id="Phobius"/>
    </source>
</evidence>
<feature type="transmembrane region" description="Helical" evidence="11">
    <location>
        <begin position="317"/>
        <end position="341"/>
    </location>
</feature>
<dbReference type="SUPFAM" id="SSF56112">
    <property type="entry name" value="Protein kinase-like (PK-like)"/>
    <property type="match status" value="1"/>
</dbReference>
<keyword evidence="5 14" id="KW-0418">Kinase</keyword>
<dbReference type="Proteomes" id="UP000824091">
    <property type="component" value="Unassembled WGS sequence"/>
</dbReference>
<reference evidence="14" key="1">
    <citation type="submission" date="2020-10" db="EMBL/GenBank/DDBJ databases">
        <authorList>
            <person name="Gilroy R."/>
        </authorList>
    </citation>
    <scope>NUCLEOTIDE SEQUENCE</scope>
    <source>
        <strain evidence="14">11300</strain>
    </source>
</reference>
<evidence type="ECO:0000256" key="4">
    <source>
        <dbReference type="ARBA" id="ARBA00022741"/>
    </source>
</evidence>
<evidence type="ECO:0000256" key="9">
    <source>
        <dbReference type="PROSITE-ProRule" id="PRU10141"/>
    </source>
</evidence>
<keyword evidence="11" id="KW-0472">Membrane</keyword>
<evidence type="ECO:0000256" key="3">
    <source>
        <dbReference type="ARBA" id="ARBA00022679"/>
    </source>
</evidence>
<dbReference type="PROSITE" id="PS00107">
    <property type="entry name" value="PROTEIN_KINASE_ATP"/>
    <property type="match status" value="1"/>
</dbReference>
<dbReference type="NCBIfam" id="NF033483">
    <property type="entry name" value="PknB_PASTA_kin"/>
    <property type="match status" value="1"/>
</dbReference>
<feature type="binding site" evidence="9">
    <location>
        <position position="39"/>
    </location>
    <ligand>
        <name>ATP</name>
        <dbReference type="ChEBI" id="CHEBI:30616"/>
    </ligand>
</feature>
<evidence type="ECO:0000313" key="14">
    <source>
        <dbReference type="EMBL" id="HIU27501.1"/>
    </source>
</evidence>
<dbReference type="GO" id="GO:0005524">
    <property type="term" value="F:ATP binding"/>
    <property type="evidence" value="ECO:0007669"/>
    <property type="project" value="UniProtKB-UniRule"/>
</dbReference>
<keyword evidence="4 9" id="KW-0547">Nucleotide-binding</keyword>
<evidence type="ECO:0000256" key="7">
    <source>
        <dbReference type="ARBA" id="ARBA00047899"/>
    </source>
</evidence>
<dbReference type="InterPro" id="IPR005543">
    <property type="entry name" value="PASTA_dom"/>
</dbReference>
<evidence type="ECO:0000256" key="5">
    <source>
        <dbReference type="ARBA" id="ARBA00022777"/>
    </source>
</evidence>
<comment type="caution">
    <text evidence="14">The sequence shown here is derived from an EMBL/GenBank/DDBJ whole genome shotgun (WGS) entry which is preliminary data.</text>
</comment>
<accession>A0A9D1L855</accession>
<protein>
    <recommendedName>
        <fullName evidence="1">non-specific serine/threonine protein kinase</fullName>
        <ecNumber evidence="1">2.7.11.1</ecNumber>
    </recommendedName>
</protein>
<dbReference type="SMART" id="SM00220">
    <property type="entry name" value="S_TKc"/>
    <property type="match status" value="1"/>
</dbReference>
<dbReference type="PROSITE" id="PS00108">
    <property type="entry name" value="PROTEIN_KINASE_ST"/>
    <property type="match status" value="1"/>
</dbReference>
<evidence type="ECO:0000259" key="12">
    <source>
        <dbReference type="PROSITE" id="PS50011"/>
    </source>
</evidence>
<dbReference type="InterPro" id="IPR011009">
    <property type="entry name" value="Kinase-like_dom_sf"/>
</dbReference>
<keyword evidence="11" id="KW-1133">Transmembrane helix</keyword>
<keyword evidence="2" id="KW-0723">Serine/threonine-protein kinase</keyword>